<dbReference type="GO" id="GO:0005096">
    <property type="term" value="F:GTPase activator activity"/>
    <property type="evidence" value="ECO:0007669"/>
    <property type="project" value="UniProtKB-KW"/>
</dbReference>
<dbReference type="OMA" id="WILKSIM"/>
<dbReference type="PANTHER" id="PTHR22957">
    <property type="entry name" value="TBC1 DOMAIN FAMILY MEMBER GTPASE-ACTIVATING PROTEIN"/>
    <property type="match status" value="1"/>
</dbReference>
<dbReference type="GeneID" id="14882751"/>
<dbReference type="RefSeq" id="XP_004183033.1">
    <property type="nucleotide sequence ID" value="XM_004182985.1"/>
</dbReference>
<dbReference type="InterPro" id="IPR000195">
    <property type="entry name" value="Rab-GAP-TBC_dom"/>
</dbReference>
<proteinExistence type="predicted"/>
<protein>
    <recommendedName>
        <fullName evidence="2">Rab-GAP TBC domain-containing protein</fullName>
    </recommendedName>
</protein>
<dbReference type="SUPFAM" id="SSF47923">
    <property type="entry name" value="Ypt/Rab-GAP domain of gyp1p"/>
    <property type="match status" value="2"/>
</dbReference>
<name>A0A0A1TUG5_ENTIV</name>
<dbReference type="Proteomes" id="UP000014680">
    <property type="component" value="Unassembled WGS sequence"/>
</dbReference>
<sequence length="328" mass="39662">RRGDVFVIIKQLKMNEAIVAPINLTMKDVFPIDINTVKQLENGEGTFTKPAEADLRKLVYVNGIQNESRVLVWKLVLGYYTPQMTYTQRNDIDCIRKKMYYNIKQQWQNFDDEQLENWKEMRTIFDQIDKDVRRTDSKLEKFKNPRNTEKLRDVLRTYALYNFEVQYGQGLNDLVSIIMDVTESESDVFWILKSIMEFMGVFYRKDEKRKKTFEEVGDIIKFVNPEFFAYIHTNKIDFSVCFRWIVLLFKREFRREECLELWDRIFAYPEREMYYFICASILLENAPVIMERQMKFDGVVEFLQKIQRNIPTAVFFYADVIYQQYTYR</sequence>
<dbReference type="AlphaFoldDB" id="A0A0A1TUG5"/>
<evidence type="ECO:0000259" key="2">
    <source>
        <dbReference type="PROSITE" id="PS50086"/>
    </source>
</evidence>
<dbReference type="PANTHER" id="PTHR22957:SF502">
    <property type="entry name" value="SMALL G PROTEIN SIGNALING MODULATOR 2-RELATED"/>
    <property type="match status" value="1"/>
</dbReference>
<dbReference type="EMBL" id="KB207240">
    <property type="protein sequence ID" value="ELP83687.1"/>
    <property type="molecule type" value="Genomic_DNA"/>
</dbReference>
<dbReference type="VEuPathDB" id="AmoebaDB:EIN_468110"/>
<accession>A0A0A1TUG5</accession>
<dbReference type="Gene3D" id="1.10.8.270">
    <property type="entry name" value="putative rabgap domain of human tbc1 domain family member 14 like domains"/>
    <property type="match status" value="1"/>
</dbReference>
<keyword evidence="4" id="KW-1185">Reference proteome</keyword>
<dbReference type="Gene3D" id="1.10.472.80">
    <property type="entry name" value="Ypt/Rab-GAP domain of gyp1p, domain 3"/>
    <property type="match status" value="1"/>
</dbReference>
<gene>
    <name evidence="3" type="ORF">EIN_468110</name>
</gene>
<organism evidence="3 4">
    <name type="scientific">Entamoeba invadens IP1</name>
    <dbReference type="NCBI Taxonomy" id="370355"/>
    <lineage>
        <taxon>Eukaryota</taxon>
        <taxon>Amoebozoa</taxon>
        <taxon>Evosea</taxon>
        <taxon>Archamoebae</taxon>
        <taxon>Mastigamoebida</taxon>
        <taxon>Entamoebidae</taxon>
        <taxon>Entamoeba</taxon>
    </lineage>
</organism>
<dbReference type="PROSITE" id="PS50086">
    <property type="entry name" value="TBC_RABGAP"/>
    <property type="match status" value="1"/>
</dbReference>
<dbReference type="OrthoDB" id="10264062at2759"/>
<evidence type="ECO:0000256" key="1">
    <source>
        <dbReference type="ARBA" id="ARBA00022468"/>
    </source>
</evidence>
<dbReference type="InterPro" id="IPR035969">
    <property type="entry name" value="Rab-GAP_TBC_sf"/>
</dbReference>
<feature type="domain" description="Rab-GAP TBC" evidence="2">
    <location>
        <begin position="63"/>
        <end position="269"/>
    </location>
</feature>
<reference evidence="3 4" key="1">
    <citation type="submission" date="2012-10" db="EMBL/GenBank/DDBJ databases">
        <authorList>
            <person name="Zafar N."/>
            <person name="Inman J."/>
            <person name="Hall N."/>
            <person name="Lorenzi H."/>
            <person name="Caler E."/>
        </authorList>
    </citation>
    <scope>NUCLEOTIDE SEQUENCE [LARGE SCALE GENOMIC DNA]</scope>
    <source>
        <strain evidence="3 4">IP1</strain>
    </source>
</reference>
<dbReference type="KEGG" id="eiv:EIN_468110"/>
<evidence type="ECO:0000313" key="3">
    <source>
        <dbReference type="EMBL" id="ELP83687.1"/>
    </source>
</evidence>
<dbReference type="SMART" id="SM00164">
    <property type="entry name" value="TBC"/>
    <property type="match status" value="1"/>
</dbReference>
<evidence type="ECO:0000313" key="4">
    <source>
        <dbReference type="Proteomes" id="UP000014680"/>
    </source>
</evidence>
<dbReference type="Pfam" id="PF00566">
    <property type="entry name" value="RabGAP-TBC"/>
    <property type="match status" value="1"/>
</dbReference>
<feature type="non-terminal residue" evidence="3">
    <location>
        <position position="1"/>
    </location>
</feature>
<keyword evidence="1" id="KW-0343">GTPase activation</keyword>